<dbReference type="EMBL" id="JAMQJY010000001">
    <property type="protein sequence ID" value="MCM2675309.1"/>
    <property type="molecule type" value="Genomic_DNA"/>
</dbReference>
<dbReference type="CDD" id="cd02208">
    <property type="entry name" value="cupin_RmlC-like"/>
    <property type="match status" value="1"/>
</dbReference>
<protein>
    <submittedName>
        <fullName evidence="5">AraC family transcriptional regulator</fullName>
    </submittedName>
</protein>
<dbReference type="SUPFAM" id="SSF51215">
    <property type="entry name" value="Regulatory protein AraC"/>
    <property type="match status" value="1"/>
</dbReference>
<dbReference type="SMART" id="SM00342">
    <property type="entry name" value="HTH_ARAC"/>
    <property type="match status" value="1"/>
</dbReference>
<evidence type="ECO:0000256" key="3">
    <source>
        <dbReference type="ARBA" id="ARBA00023163"/>
    </source>
</evidence>
<name>A0ABT0XHE7_9BACI</name>
<dbReference type="RefSeq" id="WP_251605829.1">
    <property type="nucleotide sequence ID" value="NZ_JAMQJY010000001.1"/>
</dbReference>
<dbReference type="InterPro" id="IPR020449">
    <property type="entry name" value="Tscrpt_reg_AraC-type_HTH"/>
</dbReference>
<dbReference type="InterPro" id="IPR018060">
    <property type="entry name" value="HTH_AraC"/>
</dbReference>
<dbReference type="InterPro" id="IPR009057">
    <property type="entry name" value="Homeodomain-like_sf"/>
</dbReference>
<dbReference type="PANTHER" id="PTHR43280">
    <property type="entry name" value="ARAC-FAMILY TRANSCRIPTIONAL REGULATOR"/>
    <property type="match status" value="1"/>
</dbReference>
<dbReference type="SUPFAM" id="SSF46689">
    <property type="entry name" value="Homeodomain-like"/>
    <property type="match status" value="2"/>
</dbReference>
<proteinExistence type="predicted"/>
<evidence type="ECO:0000259" key="4">
    <source>
        <dbReference type="PROSITE" id="PS01124"/>
    </source>
</evidence>
<dbReference type="InterPro" id="IPR014710">
    <property type="entry name" value="RmlC-like_jellyroll"/>
</dbReference>
<comment type="caution">
    <text evidence="5">The sequence shown here is derived from an EMBL/GenBank/DDBJ whole genome shotgun (WGS) entry which is preliminary data.</text>
</comment>
<accession>A0ABT0XHE7</accession>
<dbReference type="PROSITE" id="PS01124">
    <property type="entry name" value="HTH_ARAC_FAMILY_2"/>
    <property type="match status" value="1"/>
</dbReference>
<keyword evidence="6" id="KW-1185">Reference proteome</keyword>
<dbReference type="Pfam" id="PF12833">
    <property type="entry name" value="HTH_18"/>
    <property type="match status" value="1"/>
</dbReference>
<dbReference type="InterPro" id="IPR037923">
    <property type="entry name" value="HTH-like"/>
</dbReference>
<keyword evidence="2" id="KW-0238">DNA-binding</keyword>
<reference evidence="5" key="1">
    <citation type="submission" date="2022-06" db="EMBL/GenBank/DDBJ databases">
        <title>Alkalicoccobacillus porphyridii sp. nov., isolated from a marine red alga, Porphyridium purpureum and reclassification of Shouchella plakortidis and Shouchella gibsonii as Alkalicoccobacillus plakortidis comb. nov. and Alkalicoccobacillus gibsonii comb. nov.</title>
        <authorList>
            <person name="Kim K.H."/>
            <person name="Lee J.K."/>
            <person name="Han D.M."/>
            <person name="Baek J.H."/>
            <person name="Jeon C.O."/>
        </authorList>
    </citation>
    <scope>NUCLEOTIDE SEQUENCE</scope>
    <source>
        <strain evidence="5">DSM 19153</strain>
    </source>
</reference>
<dbReference type="Gene3D" id="2.60.120.10">
    <property type="entry name" value="Jelly Rolls"/>
    <property type="match status" value="1"/>
</dbReference>
<dbReference type="PRINTS" id="PR00032">
    <property type="entry name" value="HTHARAC"/>
</dbReference>
<dbReference type="PANTHER" id="PTHR43280:SF28">
    <property type="entry name" value="HTH-TYPE TRANSCRIPTIONAL ACTIVATOR RHAS"/>
    <property type="match status" value="1"/>
</dbReference>
<gene>
    <name evidence="5" type="ORF">NDM98_07285</name>
</gene>
<evidence type="ECO:0000256" key="2">
    <source>
        <dbReference type="ARBA" id="ARBA00023125"/>
    </source>
</evidence>
<keyword evidence="3" id="KW-0804">Transcription</keyword>
<feature type="domain" description="HTH araC/xylS-type" evidence="4">
    <location>
        <begin position="189"/>
        <end position="287"/>
    </location>
</feature>
<dbReference type="Gene3D" id="1.10.10.60">
    <property type="entry name" value="Homeodomain-like"/>
    <property type="match status" value="2"/>
</dbReference>
<dbReference type="InterPro" id="IPR013096">
    <property type="entry name" value="Cupin_2"/>
</dbReference>
<keyword evidence="1" id="KW-0805">Transcription regulation</keyword>
<dbReference type="Proteomes" id="UP001203665">
    <property type="component" value="Unassembled WGS sequence"/>
</dbReference>
<sequence length="293" mass="34638">MSKSTLFSEIKFDELPFSWHNNKLSEPNFEGYYHWHQGCELLIVFSGEGQVIVNQHTYPLKNGTIFFFQPFQLHKVFPNNSSSIQYQRATFHFDPVFAKNCLSKFSTLSSFFKEMKEGLLMKQSFDFSEDLDFIYNLCCQFDKMTKDNLLSYKEELGQLLFIQLLAYVQFHFKDRDSISHLRRKPHYSEEVMNWIEDHLDHSFDLNQLACDLHLSKSYVSKIFKIETGSSITDYLTARRIKHACHLLQMTDHTLQHVAEQIGLLNVSYFIQLFKKETGITPHQYRIKSIYFSP</sequence>
<evidence type="ECO:0000256" key="1">
    <source>
        <dbReference type="ARBA" id="ARBA00023015"/>
    </source>
</evidence>
<dbReference type="Pfam" id="PF07883">
    <property type="entry name" value="Cupin_2"/>
    <property type="match status" value="1"/>
</dbReference>
<evidence type="ECO:0000313" key="6">
    <source>
        <dbReference type="Proteomes" id="UP001203665"/>
    </source>
</evidence>
<organism evidence="5 6">
    <name type="scientific">Alkalicoccobacillus plakortidis</name>
    <dbReference type="NCBI Taxonomy" id="444060"/>
    <lineage>
        <taxon>Bacteria</taxon>
        <taxon>Bacillati</taxon>
        <taxon>Bacillota</taxon>
        <taxon>Bacilli</taxon>
        <taxon>Bacillales</taxon>
        <taxon>Bacillaceae</taxon>
        <taxon>Alkalicoccobacillus</taxon>
    </lineage>
</organism>
<evidence type="ECO:0000313" key="5">
    <source>
        <dbReference type="EMBL" id="MCM2675309.1"/>
    </source>
</evidence>